<protein>
    <submittedName>
        <fullName evidence="4">Helicase</fullName>
    </submittedName>
</protein>
<keyword evidence="1" id="KW-0175">Coiled coil</keyword>
<dbReference type="InterPro" id="IPR005114">
    <property type="entry name" value="Helicase_assoc"/>
</dbReference>
<keyword evidence="4" id="KW-0067">ATP-binding</keyword>
<evidence type="ECO:0000313" key="5">
    <source>
        <dbReference type="Proteomes" id="UP001153069"/>
    </source>
</evidence>
<keyword evidence="4" id="KW-0378">Hydrolase</keyword>
<keyword evidence="4" id="KW-0547">Nucleotide-binding</keyword>
<dbReference type="OrthoDB" id="498381at2759"/>
<keyword evidence="5" id="KW-1185">Reference proteome</keyword>
<reference evidence="4" key="1">
    <citation type="submission" date="2020-06" db="EMBL/GenBank/DDBJ databases">
        <authorList>
            <consortium name="Plant Systems Biology data submission"/>
        </authorList>
    </citation>
    <scope>NUCLEOTIDE SEQUENCE</scope>
    <source>
        <strain evidence="4">D6</strain>
    </source>
</reference>
<feature type="coiled-coil region" evidence="1">
    <location>
        <begin position="299"/>
        <end position="340"/>
    </location>
</feature>
<feature type="compositionally biased region" description="Acidic residues" evidence="2">
    <location>
        <begin position="591"/>
        <end position="602"/>
    </location>
</feature>
<feature type="region of interest" description="Disordered" evidence="2">
    <location>
        <begin position="1"/>
        <end position="32"/>
    </location>
</feature>
<dbReference type="PANTHER" id="PTHR33418">
    <property type="entry name" value="HELICASE-ASSOCIATED"/>
    <property type="match status" value="1"/>
</dbReference>
<sequence>MEGVDSTMDAQPMVEQETASPVAAGAGTKPAASKSPNFFAIMAQSYLDNELYKDNSDEDKWNLAVKEFYDAQGTAVDSRKPTEQIKGHFLTGLFSRIKDLPEDPDSDVTDEQKLCRQIKGVLNVDDALLAPPEPVAPAPVPKKRLYFSRDNVLFITMAKCYLSHEVYKSDKWDQAVNAFYEQHAKEWGEQLLARKKNINDVKRPFLSGLEYRIKSLPRDTEPDDPEEVKLCRMIRDMRESARADRISHGQEPAEGGRKRRRGGTGNDQPSRGRPRQVDLNMSPAMLQRYQAVKAERVKEEKAAEAVADAQIALVEAQKRLEEAKQRKLAMAEHVKEVSAEFSRDVINESGPWKDMYLKLVQYKHEHGNCNIIRGQTQEMKDLRKWVLRQRDRYNKKEGQPSKLPWYLAQSLEDLGFVWKYSDGTWEKHYSDLIAYKAENGDCLVPRGYKRNPTLAHWVKRMRHEGNKFKRDPSSVSMTAEQLQKLESIGFVWENLSRSWFERYEELREFKRQHGHTRVPKEYPENPQLVAWCANQRAHYRAFMLGKRSCMNESRIKQLEDAGFQFEQTGPERSKPRRSPPGRVADEKSDSSEDEDDQGEEEHVEVPQMVARAPFAVAAYQNNAFAYREPHDPPYPIAYPHHQQPRYHPHF</sequence>
<comment type="caution">
    <text evidence="4">The sequence shown here is derived from an EMBL/GenBank/DDBJ whole genome shotgun (WGS) entry which is preliminary data.</text>
</comment>
<dbReference type="Gene3D" id="6.10.140.530">
    <property type="match status" value="3"/>
</dbReference>
<evidence type="ECO:0000256" key="1">
    <source>
        <dbReference type="SAM" id="Coils"/>
    </source>
</evidence>
<gene>
    <name evidence="4" type="ORF">SEMRO_1486_G276650.1</name>
</gene>
<feature type="domain" description="Helicase-associated" evidence="3">
    <location>
        <begin position="423"/>
        <end position="490"/>
    </location>
</feature>
<dbReference type="AlphaFoldDB" id="A0A9N8EMQ3"/>
<keyword evidence="4" id="KW-0347">Helicase</keyword>
<evidence type="ECO:0000259" key="3">
    <source>
        <dbReference type="Pfam" id="PF03457"/>
    </source>
</evidence>
<feature type="domain" description="Helicase-associated" evidence="3">
    <location>
        <begin position="351"/>
        <end position="416"/>
    </location>
</feature>
<proteinExistence type="predicted"/>
<evidence type="ECO:0000313" key="4">
    <source>
        <dbReference type="EMBL" id="CAB9524031.1"/>
    </source>
</evidence>
<dbReference type="PANTHER" id="PTHR33418:SF1">
    <property type="entry name" value="HELICASE-ASSOCIATED DOMAIN-CONTAINING PROTEIN"/>
    <property type="match status" value="1"/>
</dbReference>
<feature type="region of interest" description="Disordered" evidence="2">
    <location>
        <begin position="562"/>
        <end position="608"/>
    </location>
</feature>
<dbReference type="Proteomes" id="UP001153069">
    <property type="component" value="Unassembled WGS sequence"/>
</dbReference>
<organism evidence="4 5">
    <name type="scientific">Seminavis robusta</name>
    <dbReference type="NCBI Taxonomy" id="568900"/>
    <lineage>
        <taxon>Eukaryota</taxon>
        <taxon>Sar</taxon>
        <taxon>Stramenopiles</taxon>
        <taxon>Ochrophyta</taxon>
        <taxon>Bacillariophyta</taxon>
        <taxon>Bacillariophyceae</taxon>
        <taxon>Bacillariophycidae</taxon>
        <taxon>Naviculales</taxon>
        <taxon>Naviculaceae</taxon>
        <taxon>Seminavis</taxon>
    </lineage>
</organism>
<evidence type="ECO:0000256" key="2">
    <source>
        <dbReference type="SAM" id="MobiDB-lite"/>
    </source>
</evidence>
<accession>A0A9N8EMQ3</accession>
<name>A0A9N8EMQ3_9STRA</name>
<dbReference type="EMBL" id="CAICTM010001484">
    <property type="protein sequence ID" value="CAB9524031.1"/>
    <property type="molecule type" value="Genomic_DNA"/>
</dbReference>
<dbReference type="Pfam" id="PF03457">
    <property type="entry name" value="HA"/>
    <property type="match status" value="3"/>
</dbReference>
<dbReference type="GO" id="GO:0004386">
    <property type="term" value="F:helicase activity"/>
    <property type="evidence" value="ECO:0007669"/>
    <property type="project" value="UniProtKB-KW"/>
</dbReference>
<feature type="region of interest" description="Disordered" evidence="2">
    <location>
        <begin position="240"/>
        <end position="281"/>
    </location>
</feature>
<feature type="domain" description="Helicase-associated" evidence="3">
    <location>
        <begin position="497"/>
        <end position="563"/>
    </location>
</feature>